<dbReference type="PANTHER" id="PTHR44688:SF16">
    <property type="entry name" value="DNA-BINDING TRANSCRIPTIONAL ACTIVATOR DEVR_DOSR"/>
    <property type="match status" value="1"/>
</dbReference>
<keyword evidence="6" id="KW-1185">Reference proteome</keyword>
<dbReference type="PROSITE" id="PS50043">
    <property type="entry name" value="HTH_LUXR_2"/>
    <property type="match status" value="1"/>
</dbReference>
<dbReference type="Gene3D" id="1.10.10.10">
    <property type="entry name" value="Winged helix-like DNA-binding domain superfamily/Winged helix DNA-binding domain"/>
    <property type="match status" value="1"/>
</dbReference>
<protein>
    <submittedName>
        <fullName evidence="5">LuxR C-terminal-related transcriptional regulator</fullName>
    </submittedName>
</protein>
<keyword evidence="1" id="KW-0805">Transcription regulation</keyword>
<evidence type="ECO:0000256" key="2">
    <source>
        <dbReference type="ARBA" id="ARBA00023125"/>
    </source>
</evidence>
<dbReference type="EMBL" id="JAUCML010000002">
    <property type="protein sequence ID" value="MDM7883972.1"/>
    <property type="molecule type" value="Genomic_DNA"/>
</dbReference>
<dbReference type="CDD" id="cd06170">
    <property type="entry name" value="LuxR_C_like"/>
    <property type="match status" value="1"/>
</dbReference>
<gene>
    <name evidence="5" type="ORF">QUG92_02535</name>
</gene>
<name>A0ABT7T320_9MICO</name>
<feature type="domain" description="HTH luxR-type" evidence="4">
    <location>
        <begin position="136"/>
        <end position="201"/>
    </location>
</feature>
<dbReference type="Pfam" id="PF00196">
    <property type="entry name" value="GerE"/>
    <property type="match status" value="1"/>
</dbReference>
<dbReference type="PROSITE" id="PS00622">
    <property type="entry name" value="HTH_LUXR_1"/>
    <property type="match status" value="1"/>
</dbReference>
<comment type="caution">
    <text evidence="5">The sequence shown here is derived from an EMBL/GenBank/DDBJ whole genome shotgun (WGS) entry which is preliminary data.</text>
</comment>
<evidence type="ECO:0000256" key="3">
    <source>
        <dbReference type="ARBA" id="ARBA00023163"/>
    </source>
</evidence>
<dbReference type="InterPro" id="IPR000792">
    <property type="entry name" value="Tscrpt_reg_LuxR_C"/>
</dbReference>
<dbReference type="Proteomes" id="UP001237823">
    <property type="component" value="Unassembled WGS sequence"/>
</dbReference>
<dbReference type="PRINTS" id="PR00038">
    <property type="entry name" value="HTHLUXR"/>
</dbReference>
<evidence type="ECO:0000313" key="5">
    <source>
        <dbReference type="EMBL" id="MDM7883972.1"/>
    </source>
</evidence>
<accession>A0ABT7T320</accession>
<dbReference type="InterPro" id="IPR036388">
    <property type="entry name" value="WH-like_DNA-bd_sf"/>
</dbReference>
<keyword evidence="3" id="KW-0804">Transcription</keyword>
<organism evidence="5 6">
    <name type="scientific">Curtobacterium citri</name>
    <dbReference type="NCBI Taxonomy" id="3055139"/>
    <lineage>
        <taxon>Bacteria</taxon>
        <taxon>Bacillati</taxon>
        <taxon>Actinomycetota</taxon>
        <taxon>Actinomycetes</taxon>
        <taxon>Micrococcales</taxon>
        <taxon>Microbacteriaceae</taxon>
        <taxon>Curtobacterium</taxon>
    </lineage>
</organism>
<dbReference type="SUPFAM" id="SSF46894">
    <property type="entry name" value="C-terminal effector domain of the bipartite response regulators"/>
    <property type="match status" value="1"/>
</dbReference>
<dbReference type="SMART" id="SM00421">
    <property type="entry name" value="HTH_LUXR"/>
    <property type="match status" value="1"/>
</dbReference>
<sequence>MTPTPALRLVGPDDIAPEERPDAEVVEATRASSAEDRLLRGLGASAALVDGVRAGVALLSRRRVVPLPGLRVDELLGPGSAVVAAADDAIRDGADHASFLWPRGCRQSPDGYVRVTVLACDGALGPAARGVVVLSPAPRLRGLTPRELEVLGHLVEGCSNLEIARALAVAPRTVAAHVEHILFKLDATSRTLAAVRAERAGLYVPVG</sequence>
<evidence type="ECO:0000313" key="6">
    <source>
        <dbReference type="Proteomes" id="UP001237823"/>
    </source>
</evidence>
<dbReference type="InterPro" id="IPR016032">
    <property type="entry name" value="Sig_transdc_resp-reg_C-effctor"/>
</dbReference>
<dbReference type="PANTHER" id="PTHR44688">
    <property type="entry name" value="DNA-BINDING TRANSCRIPTIONAL ACTIVATOR DEVR_DOSR"/>
    <property type="match status" value="1"/>
</dbReference>
<reference evidence="5 6" key="1">
    <citation type="submission" date="2023-06" db="EMBL/GenBank/DDBJ databases">
        <authorList>
            <person name="Feng G."/>
            <person name="Li J."/>
            <person name="Zhu H."/>
        </authorList>
    </citation>
    <scope>NUCLEOTIDE SEQUENCE [LARGE SCALE GENOMIC DNA]</scope>
    <source>
        <strain evidence="5 6">RHCKG23</strain>
    </source>
</reference>
<evidence type="ECO:0000256" key="1">
    <source>
        <dbReference type="ARBA" id="ARBA00023015"/>
    </source>
</evidence>
<keyword evidence="2" id="KW-0238">DNA-binding</keyword>
<evidence type="ECO:0000259" key="4">
    <source>
        <dbReference type="PROSITE" id="PS50043"/>
    </source>
</evidence>
<dbReference type="RefSeq" id="WP_289457570.1">
    <property type="nucleotide sequence ID" value="NZ_JAUCML010000002.1"/>
</dbReference>
<proteinExistence type="predicted"/>